<gene>
    <name evidence="2" type="ORF">GCM10007939_20980</name>
</gene>
<evidence type="ECO:0000313" key="2">
    <source>
        <dbReference type="EMBL" id="GLQ35815.1"/>
    </source>
</evidence>
<sequence length="198" mass="22466">MQPIENLIPIEKPERFRDLGAVDIDRLVAMVGKVSEAVWARENAEKENNFACFHHTDHLVFRFIHRNADHRSSYARQLWPAWQGLIQPVLDSVIKPYGFEKPEFPKVMLARLQGGYGIDPHTDGAGSNLHCHKIHVPLQTNAGATFHVDGVDRHLEKGQAYEVNNIKSHGVWNAGDEARIHLIFEVFEGAHERVKEGV</sequence>
<accession>A0ABQ5VX32</accession>
<protein>
    <recommendedName>
        <fullName evidence="1">Aspartyl/asparaginy/proline hydroxylase domain-containing protein</fullName>
    </recommendedName>
</protein>
<dbReference type="InterPro" id="IPR027443">
    <property type="entry name" value="IPNS-like_sf"/>
</dbReference>
<dbReference type="EMBL" id="BSNN01000005">
    <property type="protein sequence ID" value="GLQ35815.1"/>
    <property type="molecule type" value="Genomic_DNA"/>
</dbReference>
<dbReference type="Gene3D" id="2.60.120.330">
    <property type="entry name" value="B-lactam Antibiotic, Isopenicillin N Synthase, Chain"/>
    <property type="match status" value="1"/>
</dbReference>
<name>A0ABQ5VX32_9RHOB</name>
<dbReference type="SUPFAM" id="SSF51197">
    <property type="entry name" value="Clavaminate synthase-like"/>
    <property type="match status" value="1"/>
</dbReference>
<evidence type="ECO:0000259" key="1">
    <source>
        <dbReference type="Pfam" id="PF05118"/>
    </source>
</evidence>
<dbReference type="Proteomes" id="UP001156694">
    <property type="component" value="Unassembled WGS sequence"/>
</dbReference>
<feature type="domain" description="Aspartyl/asparaginy/proline hydroxylase" evidence="1">
    <location>
        <begin position="100"/>
        <end position="186"/>
    </location>
</feature>
<evidence type="ECO:0000313" key="3">
    <source>
        <dbReference type="Proteomes" id="UP001156694"/>
    </source>
</evidence>
<proteinExistence type="predicted"/>
<keyword evidence="3" id="KW-1185">Reference proteome</keyword>
<comment type="caution">
    <text evidence="2">The sequence shown here is derived from an EMBL/GenBank/DDBJ whole genome shotgun (WGS) entry which is preliminary data.</text>
</comment>
<dbReference type="Pfam" id="PF05118">
    <property type="entry name" value="Asp_Arg_Hydrox"/>
    <property type="match status" value="1"/>
</dbReference>
<dbReference type="InterPro" id="IPR007803">
    <property type="entry name" value="Asp/Arg/Pro-Hydrxlase"/>
</dbReference>
<organism evidence="2 3">
    <name type="scientific">Amylibacter marinus</name>
    <dbReference type="NCBI Taxonomy" id="1475483"/>
    <lineage>
        <taxon>Bacteria</taxon>
        <taxon>Pseudomonadati</taxon>
        <taxon>Pseudomonadota</taxon>
        <taxon>Alphaproteobacteria</taxon>
        <taxon>Rhodobacterales</taxon>
        <taxon>Paracoccaceae</taxon>
        <taxon>Amylibacter</taxon>
    </lineage>
</organism>
<dbReference type="RefSeq" id="WP_284378802.1">
    <property type="nucleotide sequence ID" value="NZ_BSNN01000005.1"/>
</dbReference>
<reference evidence="3" key="1">
    <citation type="journal article" date="2019" name="Int. J. Syst. Evol. Microbiol.">
        <title>The Global Catalogue of Microorganisms (GCM) 10K type strain sequencing project: providing services to taxonomists for standard genome sequencing and annotation.</title>
        <authorList>
            <consortium name="The Broad Institute Genomics Platform"/>
            <consortium name="The Broad Institute Genome Sequencing Center for Infectious Disease"/>
            <person name="Wu L."/>
            <person name="Ma J."/>
        </authorList>
    </citation>
    <scope>NUCLEOTIDE SEQUENCE [LARGE SCALE GENOMIC DNA]</scope>
    <source>
        <strain evidence="3">NBRC 110140</strain>
    </source>
</reference>